<gene>
    <name evidence="2" type="ORF">F511_27971</name>
</gene>
<dbReference type="EMBL" id="KV003195">
    <property type="protein sequence ID" value="KZV36862.1"/>
    <property type="molecule type" value="Genomic_DNA"/>
</dbReference>
<keyword evidence="3" id="KW-1185">Reference proteome</keyword>
<sequence>MPPRRRGRGRGQFQDESGGQNEDQHSFPSRGRGRRVEDEVDDLTTRVESMEIVMEAMSSKDDVITISSYQEVQDLESAMMTSAVISSQLADEESSVGALSKYGISREIQPAVDSADGSCNDGFSRGAKMKKRSAGMMRTSWYIKMVQLVPVGSDSTSRRKQQLIQSRASMNQLLLCIQSQDVVPVASKLQRYESSRSDEPAAKQLTIYEELSKLDVNC</sequence>
<accession>A0A2Z7BQF3</accession>
<reference evidence="2 3" key="1">
    <citation type="journal article" date="2015" name="Proc. Natl. Acad. Sci. U.S.A.">
        <title>The resurrection genome of Boea hygrometrica: A blueprint for survival of dehydration.</title>
        <authorList>
            <person name="Xiao L."/>
            <person name="Yang G."/>
            <person name="Zhang L."/>
            <person name="Yang X."/>
            <person name="Zhao S."/>
            <person name="Ji Z."/>
            <person name="Zhou Q."/>
            <person name="Hu M."/>
            <person name="Wang Y."/>
            <person name="Chen M."/>
            <person name="Xu Y."/>
            <person name="Jin H."/>
            <person name="Xiao X."/>
            <person name="Hu G."/>
            <person name="Bao F."/>
            <person name="Hu Y."/>
            <person name="Wan P."/>
            <person name="Li L."/>
            <person name="Deng X."/>
            <person name="Kuang T."/>
            <person name="Xiang C."/>
            <person name="Zhu J.K."/>
            <person name="Oliver M.J."/>
            <person name="He Y."/>
        </authorList>
    </citation>
    <scope>NUCLEOTIDE SEQUENCE [LARGE SCALE GENOMIC DNA]</scope>
    <source>
        <strain evidence="3">cv. XS01</strain>
    </source>
</reference>
<protein>
    <submittedName>
        <fullName evidence="2">Uncharacterized protein</fullName>
    </submittedName>
</protein>
<name>A0A2Z7BQF3_9LAMI</name>
<evidence type="ECO:0000313" key="2">
    <source>
        <dbReference type="EMBL" id="KZV36862.1"/>
    </source>
</evidence>
<proteinExistence type="predicted"/>
<feature type="region of interest" description="Disordered" evidence="1">
    <location>
        <begin position="1"/>
        <end position="42"/>
    </location>
</feature>
<evidence type="ECO:0000256" key="1">
    <source>
        <dbReference type="SAM" id="MobiDB-lite"/>
    </source>
</evidence>
<dbReference type="Proteomes" id="UP000250235">
    <property type="component" value="Unassembled WGS sequence"/>
</dbReference>
<organism evidence="2 3">
    <name type="scientific">Dorcoceras hygrometricum</name>
    <dbReference type="NCBI Taxonomy" id="472368"/>
    <lineage>
        <taxon>Eukaryota</taxon>
        <taxon>Viridiplantae</taxon>
        <taxon>Streptophyta</taxon>
        <taxon>Embryophyta</taxon>
        <taxon>Tracheophyta</taxon>
        <taxon>Spermatophyta</taxon>
        <taxon>Magnoliopsida</taxon>
        <taxon>eudicotyledons</taxon>
        <taxon>Gunneridae</taxon>
        <taxon>Pentapetalae</taxon>
        <taxon>asterids</taxon>
        <taxon>lamiids</taxon>
        <taxon>Lamiales</taxon>
        <taxon>Gesneriaceae</taxon>
        <taxon>Didymocarpoideae</taxon>
        <taxon>Trichosporeae</taxon>
        <taxon>Loxocarpinae</taxon>
        <taxon>Dorcoceras</taxon>
    </lineage>
</organism>
<dbReference type="AlphaFoldDB" id="A0A2Z7BQF3"/>
<evidence type="ECO:0000313" key="3">
    <source>
        <dbReference type="Proteomes" id="UP000250235"/>
    </source>
</evidence>